<name>K0S0Y4_THAOC</name>
<organism evidence="2 3">
    <name type="scientific">Thalassiosira oceanica</name>
    <name type="common">Marine diatom</name>
    <dbReference type="NCBI Taxonomy" id="159749"/>
    <lineage>
        <taxon>Eukaryota</taxon>
        <taxon>Sar</taxon>
        <taxon>Stramenopiles</taxon>
        <taxon>Ochrophyta</taxon>
        <taxon>Bacillariophyta</taxon>
        <taxon>Coscinodiscophyceae</taxon>
        <taxon>Thalassiosirophycidae</taxon>
        <taxon>Thalassiosirales</taxon>
        <taxon>Thalassiosiraceae</taxon>
        <taxon>Thalassiosira</taxon>
    </lineage>
</organism>
<dbReference type="EMBL" id="AGNL01039596">
    <property type="protein sequence ID" value="EJK52557.1"/>
    <property type="molecule type" value="Genomic_DNA"/>
</dbReference>
<accession>K0S0Y4</accession>
<feature type="region of interest" description="Disordered" evidence="1">
    <location>
        <begin position="1"/>
        <end position="71"/>
    </location>
</feature>
<gene>
    <name evidence="2" type="ORF">THAOC_28151</name>
</gene>
<reference evidence="2 3" key="1">
    <citation type="journal article" date="2012" name="Genome Biol.">
        <title>Genome and low-iron response of an oceanic diatom adapted to chronic iron limitation.</title>
        <authorList>
            <person name="Lommer M."/>
            <person name="Specht M."/>
            <person name="Roy A.S."/>
            <person name="Kraemer L."/>
            <person name="Andreson R."/>
            <person name="Gutowska M.A."/>
            <person name="Wolf J."/>
            <person name="Bergner S.V."/>
            <person name="Schilhabel M.B."/>
            <person name="Klostermeier U.C."/>
            <person name="Beiko R.G."/>
            <person name="Rosenstiel P."/>
            <person name="Hippler M."/>
            <person name="Laroche J."/>
        </authorList>
    </citation>
    <scope>NUCLEOTIDE SEQUENCE [LARGE SCALE GENOMIC DNA]</scope>
    <source>
        <strain evidence="2 3">CCMP1005</strain>
    </source>
</reference>
<dbReference type="AlphaFoldDB" id="K0S0Y4"/>
<dbReference type="Proteomes" id="UP000266841">
    <property type="component" value="Unassembled WGS sequence"/>
</dbReference>
<feature type="region of interest" description="Disordered" evidence="1">
    <location>
        <begin position="842"/>
        <end position="890"/>
    </location>
</feature>
<feature type="non-terminal residue" evidence="2">
    <location>
        <position position="1"/>
    </location>
</feature>
<evidence type="ECO:0000256" key="1">
    <source>
        <dbReference type="SAM" id="MobiDB-lite"/>
    </source>
</evidence>
<proteinExistence type="predicted"/>
<feature type="region of interest" description="Disordered" evidence="1">
    <location>
        <begin position="143"/>
        <end position="167"/>
    </location>
</feature>
<evidence type="ECO:0000313" key="2">
    <source>
        <dbReference type="EMBL" id="EJK52557.1"/>
    </source>
</evidence>
<comment type="caution">
    <text evidence="2">The sequence shown here is derived from an EMBL/GenBank/DDBJ whole genome shotgun (WGS) entry which is preliminary data.</text>
</comment>
<evidence type="ECO:0000313" key="3">
    <source>
        <dbReference type="Proteomes" id="UP000266841"/>
    </source>
</evidence>
<keyword evidence="3" id="KW-1185">Reference proteome</keyword>
<sequence length="902" mass="95649">RNRLVGLWAGSAKTAQSTERRPRVPQPQQVGDLLQLGEGAVEVPPRVSRRYAEPRPRHEDRHRGEAHDDHGESALEALAAERRDLRGVVEHHGHDRAVVVPEDVQSHVREAHAEVVRVVPEGGELPAAYGRAVLAHDHLFGEFSRRPDRGRGHPRQRPAPSPTGGTHLEAAYDLLADHRAQAAVVRAPGAVPPKRLDHPPVRGDVPPHAPEALRERPHHDVDVAGVDARVLAAPPAGPSHGADAVRLVEVQVRPVPLADRHDAPEVAVLPLHGVYPLDDDEYTVPPPARPGLAVNDGLPQYRVEVGGVVVTEGPYRRPRRPGSVDDRRVVQLVAHDEVAPGRDGGYDRGVRVEPHVEDDGVLLPDEPGDDLLDLAVEGRGAVLEPARPDRRREGLEAGEDAVAAGDVPVVGEAEVVVAPEVETPPDGPPVVGLAVVPPGGVRLRGPPPGPPPVPEVGQAAQQAHGLVPVEAHPLQHPYARPRPARDGTVEAVLYPVVQPPRVEVLPALEEGRVPARVVRGVHPRGGAGGGGPFGAPEVPALAEEARADVPDVSGDYQDDVAEVGRHGGEDGDVPVRVEQLAVRPVAGPLVAVGVPRPVPPAEPLHPLPDVGVRVVLGVVVRPVLPGRPPVPGQAVEERRRRPLGPVAELRAGRAGRGRRVGRRQDRRDGVRVVQVVRERRRGGGGEVRGPPGGAAAVRLLHLLRVAAVRESSLGFSRAVPRPAEAHCWVIPPRRGPRGVCRAPDGLGGASTAVSGLVNQPQAYPGLERLVLSKRDRQEWQETVVGQTLQNERDDAWQHRAVSAAAASVHPCGVLGHCIAWCHFKLETNFKPLHDLPQCLSRTASSSRPQTHRAEVSASEIPDGFTMGSSGAAGGAGGASSAAAQKQAQRQSILEQVGVSGGC</sequence>
<feature type="compositionally biased region" description="Basic and acidic residues" evidence="1">
    <location>
        <begin position="50"/>
        <end position="71"/>
    </location>
</feature>
<protein>
    <submittedName>
        <fullName evidence="2">Uncharacterized protein</fullName>
    </submittedName>
</protein>